<proteinExistence type="predicted"/>
<organism evidence="1 2">
    <name type="scientific">Amantichitinum ursilacus</name>
    <dbReference type="NCBI Taxonomy" id="857265"/>
    <lineage>
        <taxon>Bacteria</taxon>
        <taxon>Pseudomonadati</taxon>
        <taxon>Pseudomonadota</taxon>
        <taxon>Betaproteobacteria</taxon>
        <taxon>Neisseriales</taxon>
        <taxon>Chitinibacteraceae</taxon>
        <taxon>Amantichitinum</taxon>
    </lineage>
</organism>
<name>A0A0N0XGB4_9NEIS</name>
<keyword evidence="2" id="KW-1185">Reference proteome</keyword>
<dbReference type="EMBL" id="LAQT01000033">
    <property type="protein sequence ID" value="KPC49934.1"/>
    <property type="molecule type" value="Genomic_DNA"/>
</dbReference>
<evidence type="ECO:0000313" key="1">
    <source>
        <dbReference type="EMBL" id="KPC49934.1"/>
    </source>
</evidence>
<dbReference type="AlphaFoldDB" id="A0A0N0XGB4"/>
<dbReference type="Proteomes" id="UP000037939">
    <property type="component" value="Unassembled WGS sequence"/>
</dbReference>
<dbReference type="Pfam" id="PF20461">
    <property type="entry name" value="DUF6714"/>
    <property type="match status" value="1"/>
</dbReference>
<gene>
    <name evidence="1" type="ORF">WG78_18800</name>
</gene>
<dbReference type="InterPro" id="IPR046560">
    <property type="entry name" value="DUF6714"/>
</dbReference>
<accession>A0A0N0XGB4</accession>
<reference evidence="1 2" key="1">
    <citation type="submission" date="2015-07" db="EMBL/GenBank/DDBJ databases">
        <title>Draft genome sequence of the Amantichitinum ursilacus IGB-41, a new chitin-degrading bacterium.</title>
        <authorList>
            <person name="Kirstahler P."/>
            <person name="Guenther M."/>
            <person name="Grumaz C."/>
            <person name="Rupp S."/>
            <person name="Zibek S."/>
            <person name="Sohn K."/>
        </authorList>
    </citation>
    <scope>NUCLEOTIDE SEQUENCE [LARGE SCALE GENOMIC DNA]</scope>
    <source>
        <strain evidence="1 2">IGB-41</strain>
    </source>
</reference>
<protein>
    <submittedName>
        <fullName evidence="1">Uncharacterized protein</fullName>
    </submittedName>
</protein>
<dbReference type="RefSeq" id="WP_152969297.1">
    <property type="nucleotide sequence ID" value="NZ_LAQT01000033.1"/>
</dbReference>
<sequence length="160" mass="18113">MENTLIRLSIKNHFGTARLPSDADLISPECGFSDGAAQAANLFQGKTWNNIDLMSLFHTEDALRSLSDVAFGYYIPAYLDLIVAHYCEADALVDTVINTLTPPVSNGEPRASWIEKKLKFLNKQQRQVIATVLQHLKIQHGDFGAKHALEIYWHRYLEKR</sequence>
<evidence type="ECO:0000313" key="2">
    <source>
        <dbReference type="Proteomes" id="UP000037939"/>
    </source>
</evidence>
<comment type="caution">
    <text evidence="1">The sequence shown here is derived from an EMBL/GenBank/DDBJ whole genome shotgun (WGS) entry which is preliminary data.</text>
</comment>